<dbReference type="PANTHER" id="PTHR11142">
    <property type="entry name" value="PSEUDOURIDYLATE SYNTHASE"/>
    <property type="match status" value="1"/>
</dbReference>
<dbReference type="Gene3D" id="3.30.70.580">
    <property type="entry name" value="Pseudouridine synthase I, catalytic domain, N-terminal subdomain"/>
    <property type="match status" value="1"/>
</dbReference>
<dbReference type="STRING" id="13706.A0A1X2H820"/>
<evidence type="ECO:0000313" key="9">
    <source>
        <dbReference type="Proteomes" id="UP000242180"/>
    </source>
</evidence>
<dbReference type="Pfam" id="PF01416">
    <property type="entry name" value="PseudoU_synth_1"/>
    <property type="match status" value="1"/>
</dbReference>
<keyword evidence="3" id="KW-0413">Isomerase</keyword>
<proteinExistence type="inferred from homology"/>
<evidence type="ECO:0000256" key="2">
    <source>
        <dbReference type="ARBA" id="ARBA00022694"/>
    </source>
</evidence>
<dbReference type="EMBL" id="MCGN01000007">
    <property type="protein sequence ID" value="ORY94725.1"/>
    <property type="molecule type" value="Genomic_DNA"/>
</dbReference>
<accession>A0A1X2H820</accession>
<dbReference type="OrthoDB" id="10256309at2759"/>
<feature type="binding site" evidence="6">
    <location>
        <position position="114"/>
    </location>
    <ligand>
        <name>substrate</name>
    </ligand>
</feature>
<dbReference type="PANTHER" id="PTHR11142:SF4">
    <property type="entry name" value="PSEUDOURIDYLATE SYNTHASE 1 HOMOLOG"/>
    <property type="match status" value="1"/>
</dbReference>
<dbReference type="GO" id="GO:0003723">
    <property type="term" value="F:RNA binding"/>
    <property type="evidence" value="ECO:0007669"/>
    <property type="project" value="InterPro"/>
</dbReference>
<evidence type="ECO:0000256" key="6">
    <source>
        <dbReference type="PIRSR" id="PIRSR641708-2"/>
    </source>
</evidence>
<feature type="active site" description="Nucleophile" evidence="5">
    <location>
        <position position="56"/>
    </location>
</feature>
<keyword evidence="9" id="KW-1185">Reference proteome</keyword>
<dbReference type="InterPro" id="IPR041708">
    <property type="entry name" value="PUS1/PUS2-like"/>
</dbReference>
<comment type="caution">
    <text evidence="8">The sequence shown here is derived from an EMBL/GenBank/DDBJ whole genome shotgun (WGS) entry which is preliminary data.</text>
</comment>
<name>A0A1X2H820_SYNRA</name>
<dbReference type="InterPro" id="IPR001406">
    <property type="entry name" value="PsdUridine_synth_TruA"/>
</dbReference>
<dbReference type="GO" id="GO:0005634">
    <property type="term" value="C:nucleus"/>
    <property type="evidence" value="ECO:0007669"/>
    <property type="project" value="TreeGrafter"/>
</dbReference>
<dbReference type="GO" id="GO:0009982">
    <property type="term" value="F:pseudouridine synthase activity"/>
    <property type="evidence" value="ECO:0007669"/>
    <property type="project" value="InterPro"/>
</dbReference>
<gene>
    <name evidence="8" type="ORF">BCR43DRAFT_460508</name>
</gene>
<protein>
    <submittedName>
        <fullName evidence="8">Pseudouridine synthase</fullName>
    </submittedName>
</protein>
<dbReference type="InterPro" id="IPR020097">
    <property type="entry name" value="PsdUridine_synth_TruA_a/b_dom"/>
</dbReference>
<organism evidence="8 9">
    <name type="scientific">Syncephalastrum racemosum</name>
    <name type="common">Filamentous fungus</name>
    <dbReference type="NCBI Taxonomy" id="13706"/>
    <lineage>
        <taxon>Eukaryota</taxon>
        <taxon>Fungi</taxon>
        <taxon>Fungi incertae sedis</taxon>
        <taxon>Mucoromycota</taxon>
        <taxon>Mucoromycotina</taxon>
        <taxon>Mucoromycetes</taxon>
        <taxon>Mucorales</taxon>
        <taxon>Syncephalastraceae</taxon>
        <taxon>Syncephalastrum</taxon>
    </lineage>
</organism>
<dbReference type="GO" id="GO:0031119">
    <property type="term" value="P:tRNA pseudouridine synthesis"/>
    <property type="evidence" value="ECO:0007669"/>
    <property type="project" value="InterPro"/>
</dbReference>
<dbReference type="GO" id="GO:1990481">
    <property type="term" value="P:mRNA pseudouridine synthesis"/>
    <property type="evidence" value="ECO:0007669"/>
    <property type="project" value="TreeGrafter"/>
</dbReference>
<sequence length="359" mass="40640">MLIGFNGTGYQGMQFNPDARTIEETLFGALCKTGAVSQDNASDLKKVQFLRAARTDKGVHAAGNLVSLKMLVPGTVQDMITSINAQLPPTIRVWDAIRVQNSFNAKRSCSSRKYEYLLPTYVFRPPCPRPLLSDKQQASDLIVVGPGRQIAGYIPRSTPDEMREKRQYRIDPGTFAQFREAISLFRGTHNFHNYTVGRAFNDPSSKRHIMELQVSGPMHIDGVEWLSIKLHGQSFMLHQIRKMVSMAMLCVRSNTPLSVIDESFGETSINVPKAPALGLLLEEPVYNLYNSRVKEVPDREEIDFEKYKDTIQAFKDTQIYPQIFAGDMEKQAFDDFLLFIDTDVTESFRYLNQSHKAAL</sequence>
<dbReference type="InterPro" id="IPR020103">
    <property type="entry name" value="PsdUridine_synth_cat_dom_sf"/>
</dbReference>
<dbReference type="Proteomes" id="UP000242180">
    <property type="component" value="Unassembled WGS sequence"/>
</dbReference>
<evidence type="ECO:0000256" key="1">
    <source>
        <dbReference type="ARBA" id="ARBA00009375"/>
    </source>
</evidence>
<dbReference type="NCBIfam" id="TIGR00071">
    <property type="entry name" value="hisT_truA"/>
    <property type="match status" value="1"/>
</dbReference>
<dbReference type="InParanoid" id="A0A1X2H820"/>
<feature type="domain" description="Pseudouridine synthase I TruA alpha/beta" evidence="7">
    <location>
        <begin position="181"/>
        <end position="287"/>
    </location>
</feature>
<dbReference type="Gene3D" id="3.30.70.660">
    <property type="entry name" value="Pseudouridine synthase I, catalytic domain, C-terminal subdomain"/>
    <property type="match status" value="1"/>
</dbReference>
<evidence type="ECO:0000256" key="4">
    <source>
        <dbReference type="ARBA" id="ARBA00036943"/>
    </source>
</evidence>
<dbReference type="FunFam" id="3.30.70.580:FF:000002">
    <property type="entry name" value="tRNA pseudouridine synthase"/>
    <property type="match status" value="1"/>
</dbReference>
<keyword evidence="2" id="KW-0819">tRNA processing</keyword>
<dbReference type="FunCoup" id="A0A1X2H820">
    <property type="interactions" value="752"/>
</dbReference>
<reference evidence="8 9" key="1">
    <citation type="submission" date="2016-07" db="EMBL/GenBank/DDBJ databases">
        <title>Pervasive Adenine N6-methylation of Active Genes in Fungi.</title>
        <authorList>
            <consortium name="DOE Joint Genome Institute"/>
            <person name="Mondo S.J."/>
            <person name="Dannebaum R.O."/>
            <person name="Kuo R.C."/>
            <person name="Labutti K."/>
            <person name="Haridas S."/>
            <person name="Kuo A."/>
            <person name="Salamov A."/>
            <person name="Ahrendt S.R."/>
            <person name="Lipzen A."/>
            <person name="Sullivan W."/>
            <person name="Andreopoulos W.B."/>
            <person name="Clum A."/>
            <person name="Lindquist E."/>
            <person name="Daum C."/>
            <person name="Ramamoorthy G.K."/>
            <person name="Gryganskyi A."/>
            <person name="Culley D."/>
            <person name="Magnuson J.K."/>
            <person name="James T.Y."/>
            <person name="O'Malley M.A."/>
            <person name="Stajich J.E."/>
            <person name="Spatafora J.W."/>
            <person name="Visel A."/>
            <person name="Grigoriev I.V."/>
        </authorList>
    </citation>
    <scope>NUCLEOTIDE SEQUENCE [LARGE SCALE GENOMIC DNA]</scope>
    <source>
        <strain evidence="8 9">NRRL 2496</strain>
    </source>
</reference>
<evidence type="ECO:0000256" key="3">
    <source>
        <dbReference type="ARBA" id="ARBA00023235"/>
    </source>
</evidence>
<dbReference type="InterPro" id="IPR020094">
    <property type="entry name" value="TruA/RsuA/RluB/E/F_N"/>
</dbReference>
<dbReference type="AlphaFoldDB" id="A0A1X2H820"/>
<evidence type="ECO:0000256" key="5">
    <source>
        <dbReference type="PIRSR" id="PIRSR641708-1"/>
    </source>
</evidence>
<evidence type="ECO:0000259" key="7">
    <source>
        <dbReference type="Pfam" id="PF01416"/>
    </source>
</evidence>
<comment type="catalytic activity">
    <reaction evidence="4">
        <text>a uridine in tRNA = a pseudouridine in tRNA</text>
        <dbReference type="Rhea" id="RHEA:54572"/>
        <dbReference type="Rhea" id="RHEA-COMP:13339"/>
        <dbReference type="Rhea" id="RHEA-COMP:13934"/>
        <dbReference type="ChEBI" id="CHEBI:65314"/>
        <dbReference type="ChEBI" id="CHEBI:65315"/>
    </reaction>
</comment>
<dbReference type="CDD" id="cd02568">
    <property type="entry name" value="PseudoU_synth_PUS1_PUS2"/>
    <property type="match status" value="1"/>
</dbReference>
<dbReference type="SUPFAM" id="SSF55120">
    <property type="entry name" value="Pseudouridine synthase"/>
    <property type="match status" value="1"/>
</dbReference>
<evidence type="ECO:0000313" key="8">
    <source>
        <dbReference type="EMBL" id="ORY94725.1"/>
    </source>
</evidence>
<dbReference type="InterPro" id="IPR020095">
    <property type="entry name" value="PsdUridine_synth_TruA_C"/>
</dbReference>
<comment type="similarity">
    <text evidence="1">Belongs to the tRNA pseudouridine synthase TruA family.</text>
</comment>
<dbReference type="OMA" id="CDARTYT"/>